<dbReference type="InterPro" id="IPR016176">
    <property type="entry name" value="Cbl-dep_enz_cat"/>
</dbReference>
<protein>
    <submittedName>
        <fullName evidence="1">Cobalamin-binding protein</fullName>
    </submittedName>
</protein>
<gene>
    <name evidence="1" type="ORF">F2Y87_20155</name>
</gene>
<dbReference type="AlphaFoldDB" id="A0A6L3JW66"/>
<proteinExistence type="predicted"/>
<dbReference type="GO" id="GO:0003824">
    <property type="term" value="F:catalytic activity"/>
    <property type="evidence" value="ECO:0007669"/>
    <property type="project" value="InterPro"/>
</dbReference>
<evidence type="ECO:0000313" key="2">
    <source>
        <dbReference type="Proteomes" id="UP000482653"/>
    </source>
</evidence>
<organism evidence="1 2">
    <name type="scientific">Bacteroides cellulosilyticus</name>
    <dbReference type="NCBI Taxonomy" id="246787"/>
    <lineage>
        <taxon>Bacteria</taxon>
        <taxon>Pseudomonadati</taxon>
        <taxon>Bacteroidota</taxon>
        <taxon>Bacteroidia</taxon>
        <taxon>Bacteroidales</taxon>
        <taxon>Bacteroidaceae</taxon>
        <taxon>Bacteroides</taxon>
    </lineage>
</organism>
<accession>A0A6L3JW66</accession>
<dbReference type="Gene3D" id="3.20.20.240">
    <property type="entry name" value="Methylmalonyl-CoA mutase"/>
    <property type="match status" value="1"/>
</dbReference>
<comment type="caution">
    <text evidence="1">The sequence shown here is derived from an EMBL/GenBank/DDBJ whole genome shotgun (WGS) entry which is preliminary data.</text>
</comment>
<reference evidence="1 2" key="1">
    <citation type="journal article" date="2019" name="Nat. Med.">
        <title>A library of human gut bacterial isolates paired with longitudinal multiomics data enables mechanistic microbiome research.</title>
        <authorList>
            <person name="Poyet M."/>
            <person name="Groussin M."/>
            <person name="Gibbons S.M."/>
            <person name="Avila-Pacheco J."/>
            <person name="Jiang X."/>
            <person name="Kearney S.M."/>
            <person name="Perrotta A.R."/>
            <person name="Berdy B."/>
            <person name="Zhao S."/>
            <person name="Lieberman T.D."/>
            <person name="Swanson P.K."/>
            <person name="Smith M."/>
            <person name="Roesemann S."/>
            <person name="Alexander J.E."/>
            <person name="Rich S.A."/>
            <person name="Livny J."/>
            <person name="Vlamakis H."/>
            <person name="Clish C."/>
            <person name="Bullock K."/>
            <person name="Deik A."/>
            <person name="Scott J."/>
            <person name="Pierce K.A."/>
            <person name="Xavier R.J."/>
            <person name="Alm E.J."/>
        </authorList>
    </citation>
    <scope>NUCLEOTIDE SEQUENCE [LARGE SCALE GENOMIC DNA]</scope>
    <source>
        <strain evidence="1 2">BIOML-A8</strain>
    </source>
</reference>
<dbReference type="SUPFAM" id="SSF51703">
    <property type="entry name" value="Cobalamin (vitamin B12)-dependent enzymes"/>
    <property type="match status" value="1"/>
</dbReference>
<dbReference type="Proteomes" id="UP000482653">
    <property type="component" value="Unassembled WGS sequence"/>
</dbReference>
<evidence type="ECO:0000313" key="1">
    <source>
        <dbReference type="EMBL" id="KAA5415952.1"/>
    </source>
</evidence>
<dbReference type="GO" id="GO:0031419">
    <property type="term" value="F:cobalamin binding"/>
    <property type="evidence" value="ECO:0007669"/>
    <property type="project" value="InterPro"/>
</dbReference>
<sequence>MYLRDNEVFGLVKTGVDVHTLGITTIANLLRDCGYKCYISPIEISVAVENIQKVNNFSLLQKWITDNHITRIGFSYRLDPEEAKDYFCHLYYEIKMHNLLSQNGGTLRSVFFAGLPDACKLVRRELGSEILVFPGDETAEESLRLLGVPEYKYPKDLVQNSSYDSMRWEFARKIIEDELYNDISPVDHLGYKEAGEISDSFEKRIEYCKRKRSLPLIRAHVGPYNANRIEAIKEFLSWEKTLANAHLLDVLSIGSSQLTQSNFGEDWEGLSNGGGIPINSEQEYKMIKDAARPMLVRTYAGTKNIVGMAEMHERCLNISWHALSFWWFCEIDGRGENSVLENLREHFSTIKYVARTNKPLEPNVPHHFAFRGADDISYIISGYLTAKTAKMLGVKNLILQNMLNTPKCTMGIQDLAKGRVMLRLVRELEDENFSVHLQSRAGLDYFSPDLEKAKIQLAAVTALMDDIEPDNENSPEIIHVVSYSEAVRLATPPVINESIKITLAALKEYRKLRVSGKIENMQYNKELLEKTDNMYCEAKEAIIFLEEHISNLYTPEGLYRIFKDGFFPVPYLLDLNNKYCAATQWKTAIKDGGIRVVNEEGKVINTVERYRKILEIDGI</sequence>
<name>A0A6L3JW66_9BACE</name>
<dbReference type="EMBL" id="VVYX01000027">
    <property type="protein sequence ID" value="KAA5415952.1"/>
    <property type="molecule type" value="Genomic_DNA"/>
</dbReference>